<reference evidence="3 4" key="1">
    <citation type="submission" date="2018-06" db="EMBL/GenBank/DDBJ databases">
        <authorList>
            <consortium name="Pathogen Informatics"/>
            <person name="Doyle S."/>
        </authorList>
    </citation>
    <scope>NUCLEOTIDE SEQUENCE [LARGE SCALE GENOMIC DNA]</scope>
    <source>
        <strain evidence="3 4">NCTC10638</strain>
    </source>
</reference>
<dbReference type="Proteomes" id="UP000254802">
    <property type="component" value="Unassembled WGS sequence"/>
</dbReference>
<dbReference type="GO" id="GO:0140662">
    <property type="term" value="F:ATP-dependent protein folding chaperone"/>
    <property type="evidence" value="ECO:0007669"/>
    <property type="project" value="InterPro"/>
</dbReference>
<dbReference type="AlphaFoldDB" id="A0A378MZL4"/>
<dbReference type="Gene3D" id="3.90.640.10">
    <property type="entry name" value="Actin, Chain A, domain 4"/>
    <property type="match status" value="1"/>
</dbReference>
<dbReference type="GO" id="GO:0005524">
    <property type="term" value="F:ATP binding"/>
    <property type="evidence" value="ECO:0007669"/>
    <property type="project" value="UniProtKB-KW"/>
</dbReference>
<dbReference type="InterPro" id="IPR013126">
    <property type="entry name" value="Hsp_70_fam"/>
</dbReference>
<protein>
    <submittedName>
        <fullName evidence="3">Hsc66</fullName>
    </submittedName>
</protein>
<dbReference type="Pfam" id="PF00012">
    <property type="entry name" value="HSP70"/>
    <property type="match status" value="1"/>
</dbReference>
<evidence type="ECO:0000313" key="4">
    <source>
        <dbReference type="Proteomes" id="UP000254802"/>
    </source>
</evidence>
<evidence type="ECO:0000313" key="3">
    <source>
        <dbReference type="EMBL" id="STY61097.1"/>
    </source>
</evidence>
<name>A0A378MZL4_MANHA</name>
<keyword evidence="2" id="KW-0067">ATP-binding</keyword>
<dbReference type="InterPro" id="IPR043129">
    <property type="entry name" value="ATPase_NBD"/>
</dbReference>
<evidence type="ECO:0000256" key="1">
    <source>
        <dbReference type="ARBA" id="ARBA00022741"/>
    </source>
</evidence>
<sequence>MIFDHLLAEWIAEQANYKPQTASEQRELLTLATQTKVALSQAVEFEVKFANWTGVVSRSQFNELIQPLVKRSLMTCRRALKDAGV</sequence>
<evidence type="ECO:0000256" key="2">
    <source>
        <dbReference type="ARBA" id="ARBA00022840"/>
    </source>
</evidence>
<organism evidence="3 4">
    <name type="scientific">Mannheimia haemolytica</name>
    <name type="common">Pasteurella haemolytica</name>
    <dbReference type="NCBI Taxonomy" id="75985"/>
    <lineage>
        <taxon>Bacteria</taxon>
        <taxon>Pseudomonadati</taxon>
        <taxon>Pseudomonadota</taxon>
        <taxon>Gammaproteobacteria</taxon>
        <taxon>Pasteurellales</taxon>
        <taxon>Pasteurellaceae</taxon>
        <taxon>Mannheimia</taxon>
    </lineage>
</organism>
<gene>
    <name evidence="3" type="primary">hscA_2</name>
    <name evidence="3" type="ORF">NCTC10638_02304</name>
</gene>
<proteinExistence type="predicted"/>
<dbReference type="SUPFAM" id="SSF53067">
    <property type="entry name" value="Actin-like ATPase domain"/>
    <property type="match status" value="1"/>
</dbReference>
<dbReference type="EMBL" id="UGPN01000002">
    <property type="protein sequence ID" value="STY61097.1"/>
    <property type="molecule type" value="Genomic_DNA"/>
</dbReference>
<dbReference type="Gene3D" id="3.30.420.40">
    <property type="match status" value="1"/>
</dbReference>
<keyword evidence="1" id="KW-0547">Nucleotide-binding</keyword>
<accession>A0A378MZL4</accession>